<feature type="signal peptide" evidence="1">
    <location>
        <begin position="1"/>
        <end position="31"/>
    </location>
</feature>
<comment type="caution">
    <text evidence="2">The sequence shown here is derived from an EMBL/GenBank/DDBJ whole genome shotgun (WGS) entry which is preliminary data.</text>
</comment>
<organism evidence="2 3">
    <name type="scientific">Pseudovibrio axinellae</name>
    <dbReference type="NCBI Taxonomy" id="989403"/>
    <lineage>
        <taxon>Bacteria</taxon>
        <taxon>Pseudomonadati</taxon>
        <taxon>Pseudomonadota</taxon>
        <taxon>Alphaproteobacteria</taxon>
        <taxon>Hyphomicrobiales</taxon>
        <taxon>Stappiaceae</taxon>
        <taxon>Pseudovibrio</taxon>
    </lineage>
</organism>
<name>A0A166ANX1_9HYPH</name>
<proteinExistence type="predicted"/>
<accession>A0A166ANX1</accession>
<evidence type="ECO:0000256" key="1">
    <source>
        <dbReference type="SAM" id="SignalP"/>
    </source>
</evidence>
<evidence type="ECO:0000313" key="3">
    <source>
        <dbReference type="Proteomes" id="UP000076577"/>
    </source>
</evidence>
<dbReference type="AlphaFoldDB" id="A0A166ANX1"/>
<evidence type="ECO:0008006" key="4">
    <source>
        <dbReference type="Google" id="ProtNLM"/>
    </source>
</evidence>
<protein>
    <recommendedName>
        <fullName evidence="4">Polyketide cyclase / dehydrase and lipid transport</fullName>
    </recommendedName>
</protein>
<evidence type="ECO:0000313" key="2">
    <source>
        <dbReference type="EMBL" id="KZL21366.1"/>
    </source>
</evidence>
<dbReference type="PROSITE" id="PS51257">
    <property type="entry name" value="PROKAR_LIPOPROTEIN"/>
    <property type="match status" value="1"/>
</dbReference>
<gene>
    <name evidence="2" type="ORF">PsAD2_00657</name>
</gene>
<dbReference type="PATRIC" id="fig|989403.3.peg.701"/>
<sequence length="199" mass="22365">MNPRKICNAFNFLVAGCLLSLGSPHVHPAQANNTVSESLLYQPHTLYSGWRKDIDTLTHFTGMFCPDYIGRLSRSAIVPDLKELGTGCVYETENGDIKVIFRRHKKDTSATLINNFKSGYTKSKFTLLKMDTPTNEVAFQTETISRVGRIESFSAYTAPAADYTVWTSISSALPMSELDTIRVLFKKLTVRIERQQSSR</sequence>
<dbReference type="Proteomes" id="UP000076577">
    <property type="component" value="Unassembled WGS sequence"/>
</dbReference>
<reference evidence="2 3" key="1">
    <citation type="journal article" date="2016" name="Front. Microbiol.">
        <title>Comparative Genomic Analysis Reveals a Diverse Repertoire of Genes Involved in Prokaryote-Eukaryote Interactions within the Pseudovibrio Genus.</title>
        <authorList>
            <person name="Romano S."/>
            <person name="Fernandez-Guerra A."/>
            <person name="Reen F.J."/>
            <person name="Glockner F.O."/>
            <person name="Crowley S.P."/>
            <person name="O'Sullivan O."/>
            <person name="Cotter P.D."/>
            <person name="Adams C."/>
            <person name="Dobson A.D."/>
            <person name="O'Gara F."/>
        </authorList>
    </citation>
    <scope>NUCLEOTIDE SEQUENCE [LARGE SCALE GENOMIC DNA]</scope>
    <source>
        <strain evidence="2 3">Ad2</strain>
    </source>
</reference>
<feature type="chain" id="PRO_5007870758" description="Polyketide cyclase / dehydrase and lipid transport" evidence="1">
    <location>
        <begin position="32"/>
        <end position="199"/>
    </location>
</feature>
<keyword evidence="1" id="KW-0732">Signal</keyword>
<dbReference type="EMBL" id="LMCB01000004">
    <property type="protein sequence ID" value="KZL21366.1"/>
    <property type="molecule type" value="Genomic_DNA"/>
</dbReference>
<keyword evidence="3" id="KW-1185">Reference proteome</keyword>